<dbReference type="AlphaFoldDB" id="A0A212M1I8"/>
<dbReference type="SMART" id="SM00382">
    <property type="entry name" value="AAA"/>
    <property type="match status" value="1"/>
</dbReference>
<proteinExistence type="inferred from homology"/>
<dbReference type="InterPro" id="IPR003439">
    <property type="entry name" value="ABC_transporter-like_ATP-bd"/>
</dbReference>
<protein>
    <submittedName>
        <fullName evidence="6">O-antigen export system ATP-binding protein</fullName>
    </submittedName>
</protein>
<dbReference type="Gene3D" id="2.70.50.60">
    <property type="entry name" value="abc- transporter (atp binding component) like domain"/>
    <property type="match status" value="1"/>
</dbReference>
<organism evidence="6">
    <name type="scientific">uncultured Sporomusa sp</name>
    <dbReference type="NCBI Taxonomy" id="307249"/>
    <lineage>
        <taxon>Bacteria</taxon>
        <taxon>Bacillati</taxon>
        <taxon>Bacillota</taxon>
        <taxon>Negativicutes</taxon>
        <taxon>Selenomonadales</taxon>
        <taxon>Sporomusaceae</taxon>
        <taxon>Sporomusa</taxon>
        <taxon>environmental samples</taxon>
    </lineage>
</organism>
<dbReference type="RefSeq" id="WP_288186000.1">
    <property type="nucleotide sequence ID" value="NZ_LT608335.1"/>
</dbReference>
<reference evidence="6" key="1">
    <citation type="submission" date="2016-08" db="EMBL/GenBank/DDBJ databases">
        <authorList>
            <person name="Seilhamer J.J."/>
        </authorList>
    </citation>
    <scope>NUCLEOTIDE SEQUENCE</scope>
    <source>
        <strain evidence="6">86</strain>
    </source>
</reference>
<sequence length="444" mass="50257">MYSDDTVISVKNLSKCFEMYQNPSQRLWQTLCMGKKQFYKEFWALKNINFELRKGECIGIIGRNGAGKSTLLQIITGTLPETTGEIYTKGRIAALLELGSGFNPEFTGRENVYMNAAILGFKRSEIEEKFEEIVNFAAIGDFIDQPTKTYSSGMMVRLAFAVQVVVEPDLLIVDEALSVGDAAFQFKCLTRIKEIVAGGTSVLLVSHDSGTVKSFCNKCLWLKNGEVYAYGNAGEIVDAYDREIRMETEQAVLANTLSKEMQSVLLDSNIKEKSTLRDISSLWRLRQEFDKNVSGTRHGLGKGRICNLELLHEDGMSLLTNLQYDQPVIVRIYFELDEDVDDFVIYYILKDSKNIELLGSGNYVLLDSLLKLKRGQHIVDFKTSFPVTAGVYSLSAVIGRMPVANRAAYSFDYVENAYIFNMEHRKPYRIWSKVMVPNEIKLLY</sequence>
<dbReference type="PANTHER" id="PTHR46743:SF2">
    <property type="entry name" value="TEICHOIC ACIDS EXPORT ATP-BINDING PROTEIN TAGH"/>
    <property type="match status" value="1"/>
</dbReference>
<dbReference type="Pfam" id="PF00005">
    <property type="entry name" value="ABC_tran"/>
    <property type="match status" value="1"/>
</dbReference>
<keyword evidence="2" id="KW-0813">Transport</keyword>
<accession>A0A212M1I8</accession>
<keyword evidence="3" id="KW-0547">Nucleotide-binding</keyword>
<dbReference type="InterPro" id="IPR027417">
    <property type="entry name" value="P-loop_NTPase"/>
</dbReference>
<dbReference type="PROSITE" id="PS00211">
    <property type="entry name" value="ABC_TRANSPORTER_1"/>
    <property type="match status" value="1"/>
</dbReference>
<dbReference type="GO" id="GO:0140359">
    <property type="term" value="F:ABC-type transporter activity"/>
    <property type="evidence" value="ECO:0007669"/>
    <property type="project" value="InterPro"/>
</dbReference>
<dbReference type="SUPFAM" id="SSF52540">
    <property type="entry name" value="P-loop containing nucleoside triphosphate hydrolases"/>
    <property type="match status" value="1"/>
</dbReference>
<evidence type="ECO:0000313" key="6">
    <source>
        <dbReference type="EMBL" id="SCM83626.1"/>
    </source>
</evidence>
<dbReference type="GO" id="GO:0016020">
    <property type="term" value="C:membrane"/>
    <property type="evidence" value="ECO:0007669"/>
    <property type="project" value="InterPro"/>
</dbReference>
<evidence type="ECO:0000259" key="5">
    <source>
        <dbReference type="PROSITE" id="PS50893"/>
    </source>
</evidence>
<evidence type="ECO:0000256" key="3">
    <source>
        <dbReference type="ARBA" id="ARBA00022741"/>
    </source>
</evidence>
<gene>
    <name evidence="6" type="ORF">KL86SPO_70484</name>
</gene>
<dbReference type="GO" id="GO:0005524">
    <property type="term" value="F:ATP binding"/>
    <property type="evidence" value="ECO:0007669"/>
    <property type="project" value="UniProtKB-KW"/>
</dbReference>
<dbReference type="InterPro" id="IPR029439">
    <property type="entry name" value="Wzt_C"/>
</dbReference>
<feature type="domain" description="ABC transporter" evidence="5">
    <location>
        <begin position="8"/>
        <end position="249"/>
    </location>
</feature>
<dbReference type="PROSITE" id="PS50893">
    <property type="entry name" value="ABC_TRANSPORTER_2"/>
    <property type="match status" value="1"/>
</dbReference>
<keyword evidence="4 6" id="KW-0067">ATP-binding</keyword>
<dbReference type="CDD" id="cd03220">
    <property type="entry name" value="ABC_KpsT_Wzt"/>
    <property type="match status" value="1"/>
</dbReference>
<dbReference type="PANTHER" id="PTHR46743">
    <property type="entry name" value="TEICHOIC ACIDS EXPORT ATP-BINDING PROTEIN TAGH"/>
    <property type="match status" value="1"/>
</dbReference>
<name>A0A212M1I8_9FIRM</name>
<dbReference type="Gene3D" id="3.40.50.300">
    <property type="entry name" value="P-loop containing nucleotide triphosphate hydrolases"/>
    <property type="match status" value="1"/>
</dbReference>
<dbReference type="GO" id="GO:0016887">
    <property type="term" value="F:ATP hydrolysis activity"/>
    <property type="evidence" value="ECO:0007669"/>
    <property type="project" value="InterPro"/>
</dbReference>
<dbReference type="InterPro" id="IPR050683">
    <property type="entry name" value="Bact_Polysacc_Export_ATP-bd"/>
</dbReference>
<dbReference type="InterPro" id="IPR003593">
    <property type="entry name" value="AAA+_ATPase"/>
</dbReference>
<dbReference type="InterPro" id="IPR015860">
    <property type="entry name" value="ABC_transpr_TagH-like"/>
</dbReference>
<evidence type="ECO:0000256" key="2">
    <source>
        <dbReference type="ARBA" id="ARBA00022448"/>
    </source>
</evidence>
<dbReference type="CDD" id="cd10147">
    <property type="entry name" value="Wzt_C-like"/>
    <property type="match status" value="1"/>
</dbReference>
<dbReference type="InterPro" id="IPR017871">
    <property type="entry name" value="ABC_transporter-like_CS"/>
</dbReference>
<evidence type="ECO:0000256" key="1">
    <source>
        <dbReference type="ARBA" id="ARBA00005417"/>
    </source>
</evidence>
<comment type="similarity">
    <text evidence="1">Belongs to the ABC transporter superfamily.</text>
</comment>
<dbReference type="Pfam" id="PF14524">
    <property type="entry name" value="Wzt_C"/>
    <property type="match status" value="1"/>
</dbReference>
<evidence type="ECO:0000256" key="4">
    <source>
        <dbReference type="ARBA" id="ARBA00022840"/>
    </source>
</evidence>
<dbReference type="EMBL" id="FMJE01000007">
    <property type="protein sequence ID" value="SCM83626.1"/>
    <property type="molecule type" value="Genomic_DNA"/>
</dbReference>